<feature type="non-terminal residue" evidence="2">
    <location>
        <position position="1"/>
    </location>
</feature>
<keyword evidence="1" id="KW-0812">Transmembrane</keyword>
<dbReference type="Proteomes" id="UP001165060">
    <property type="component" value="Unassembled WGS sequence"/>
</dbReference>
<feature type="transmembrane region" description="Helical" evidence="1">
    <location>
        <begin position="12"/>
        <end position="33"/>
    </location>
</feature>
<keyword evidence="1" id="KW-0472">Membrane</keyword>
<keyword evidence="1" id="KW-1133">Transmembrane helix</keyword>
<organism evidence="2 3">
    <name type="scientific">Tetraparma gracilis</name>
    <dbReference type="NCBI Taxonomy" id="2962635"/>
    <lineage>
        <taxon>Eukaryota</taxon>
        <taxon>Sar</taxon>
        <taxon>Stramenopiles</taxon>
        <taxon>Ochrophyta</taxon>
        <taxon>Bolidophyceae</taxon>
        <taxon>Parmales</taxon>
        <taxon>Triparmaceae</taxon>
        <taxon>Tetraparma</taxon>
    </lineage>
</organism>
<evidence type="ECO:0000313" key="2">
    <source>
        <dbReference type="EMBL" id="GMI18905.1"/>
    </source>
</evidence>
<accession>A0ABQ6M3I7</accession>
<keyword evidence="3" id="KW-1185">Reference proteome</keyword>
<proteinExistence type="predicted"/>
<name>A0ABQ6M3I7_9STRA</name>
<dbReference type="EMBL" id="BRYB01004927">
    <property type="protein sequence ID" value="GMI18905.1"/>
    <property type="molecule type" value="Genomic_DNA"/>
</dbReference>
<protein>
    <submittedName>
        <fullName evidence="2">Uncharacterized protein</fullName>
    </submittedName>
</protein>
<evidence type="ECO:0000313" key="3">
    <source>
        <dbReference type="Proteomes" id="UP001165060"/>
    </source>
</evidence>
<reference evidence="2 3" key="1">
    <citation type="journal article" date="2023" name="Commun. Biol.">
        <title>Genome analysis of Parmales, the sister group of diatoms, reveals the evolutionary specialization of diatoms from phago-mixotrophs to photoautotrophs.</title>
        <authorList>
            <person name="Ban H."/>
            <person name="Sato S."/>
            <person name="Yoshikawa S."/>
            <person name="Yamada K."/>
            <person name="Nakamura Y."/>
            <person name="Ichinomiya M."/>
            <person name="Sato N."/>
            <person name="Blanc-Mathieu R."/>
            <person name="Endo H."/>
            <person name="Kuwata A."/>
            <person name="Ogata H."/>
        </authorList>
    </citation>
    <scope>NUCLEOTIDE SEQUENCE [LARGE SCALE GENOMIC DNA]</scope>
</reference>
<gene>
    <name evidence="2" type="ORF">TeGR_g11396</name>
</gene>
<sequence length="34" mass="3742">TKELIKKSGGCQNFLIIVGLSLVAVVLFFLIIYT</sequence>
<comment type="caution">
    <text evidence="2">The sequence shown here is derived from an EMBL/GenBank/DDBJ whole genome shotgun (WGS) entry which is preliminary data.</text>
</comment>
<evidence type="ECO:0000256" key="1">
    <source>
        <dbReference type="SAM" id="Phobius"/>
    </source>
</evidence>